<evidence type="ECO:0000313" key="3">
    <source>
        <dbReference type="EMBL" id="MCO6407935.1"/>
    </source>
</evidence>
<dbReference type="CDD" id="cd00299">
    <property type="entry name" value="GST_C_family"/>
    <property type="match status" value="1"/>
</dbReference>
<comment type="caution">
    <text evidence="3">The sequence shown here is derived from an EMBL/GenBank/DDBJ whole genome shotgun (WGS) entry which is preliminary data.</text>
</comment>
<feature type="domain" description="GST C-terminal" evidence="2">
    <location>
        <begin position="94"/>
        <end position="203"/>
    </location>
</feature>
<dbReference type="Gene3D" id="3.40.30.10">
    <property type="entry name" value="Glutaredoxin"/>
    <property type="match status" value="1"/>
</dbReference>
<dbReference type="SUPFAM" id="SSF47616">
    <property type="entry name" value="GST C-terminal domain-like"/>
    <property type="match status" value="1"/>
</dbReference>
<dbReference type="RefSeq" id="WP_252915208.1">
    <property type="nucleotide sequence ID" value="NZ_JAAAML010000001.1"/>
</dbReference>
<keyword evidence="4" id="KW-1185">Reference proteome</keyword>
<feature type="domain" description="GST N-terminal" evidence="1">
    <location>
        <begin position="8"/>
        <end position="89"/>
    </location>
</feature>
<evidence type="ECO:0000259" key="2">
    <source>
        <dbReference type="PROSITE" id="PS50405"/>
    </source>
</evidence>
<protein>
    <submittedName>
        <fullName evidence="3">Glutathione S-transferase family protein</fullName>
    </submittedName>
</protein>
<dbReference type="InterPro" id="IPR010987">
    <property type="entry name" value="Glutathione-S-Trfase_C-like"/>
</dbReference>
<dbReference type="InterPro" id="IPR040079">
    <property type="entry name" value="Glutathione_S-Trfase"/>
</dbReference>
<dbReference type="Gene3D" id="1.20.1050.10">
    <property type="match status" value="1"/>
</dbReference>
<dbReference type="Proteomes" id="UP001320715">
    <property type="component" value="Unassembled WGS sequence"/>
</dbReference>
<dbReference type="PANTHER" id="PTHR43968">
    <property type="match status" value="1"/>
</dbReference>
<dbReference type="Pfam" id="PF13417">
    <property type="entry name" value="GST_N_3"/>
    <property type="match status" value="1"/>
</dbReference>
<dbReference type="SFLD" id="SFLDG00358">
    <property type="entry name" value="Main_(cytGST)"/>
    <property type="match status" value="1"/>
</dbReference>
<dbReference type="EMBL" id="JAAAML010000001">
    <property type="protein sequence ID" value="MCO6407935.1"/>
    <property type="molecule type" value="Genomic_DNA"/>
</dbReference>
<dbReference type="InterPro" id="IPR036282">
    <property type="entry name" value="Glutathione-S-Trfase_C_sf"/>
</dbReference>
<dbReference type="PROSITE" id="PS50405">
    <property type="entry name" value="GST_CTER"/>
    <property type="match status" value="1"/>
</dbReference>
<dbReference type="PROSITE" id="PS50404">
    <property type="entry name" value="GST_NTER"/>
    <property type="match status" value="1"/>
</dbReference>
<dbReference type="SFLD" id="SFLDS00019">
    <property type="entry name" value="Glutathione_Transferase_(cytos"/>
    <property type="match status" value="1"/>
</dbReference>
<sequence length="203" mass="22191">MKSPGDRVIPVLYGASYSVYTRICLSTFGMKAVPFRFEALDVFAGDGPARARLAGHPFGKIPILHHGDLTLYETLAITRYIDDRFEGPPLQPDDAAGRARMNQFISIVDTQVYPVLVWGLYVPKSEGRKPKPGTLGKGRAVLAALETLAGPEWLCGARPTLADAYLAACMDYIIDSAAGNDMASHAPRLMNWWQRAQALEPKA</sequence>
<dbReference type="InterPro" id="IPR036249">
    <property type="entry name" value="Thioredoxin-like_sf"/>
</dbReference>
<organism evidence="3 4">
    <name type="scientific">Hoeflea alexandrii</name>
    <dbReference type="NCBI Taxonomy" id="288436"/>
    <lineage>
        <taxon>Bacteria</taxon>
        <taxon>Pseudomonadati</taxon>
        <taxon>Pseudomonadota</taxon>
        <taxon>Alphaproteobacteria</taxon>
        <taxon>Hyphomicrobiales</taxon>
        <taxon>Rhizobiaceae</taxon>
        <taxon>Hoeflea</taxon>
    </lineage>
</organism>
<evidence type="ECO:0000259" key="1">
    <source>
        <dbReference type="PROSITE" id="PS50404"/>
    </source>
</evidence>
<evidence type="ECO:0000313" key="4">
    <source>
        <dbReference type="Proteomes" id="UP001320715"/>
    </source>
</evidence>
<dbReference type="Pfam" id="PF00043">
    <property type="entry name" value="GST_C"/>
    <property type="match status" value="1"/>
</dbReference>
<accession>A0ABT1CP16</accession>
<gene>
    <name evidence="3" type="ORF">GTW23_07070</name>
</gene>
<dbReference type="PANTHER" id="PTHR43968:SF6">
    <property type="entry name" value="GLUTATHIONE S-TRANSFERASE OMEGA"/>
    <property type="match status" value="1"/>
</dbReference>
<dbReference type="SUPFAM" id="SSF52833">
    <property type="entry name" value="Thioredoxin-like"/>
    <property type="match status" value="1"/>
</dbReference>
<dbReference type="InterPro" id="IPR004045">
    <property type="entry name" value="Glutathione_S-Trfase_N"/>
</dbReference>
<proteinExistence type="predicted"/>
<dbReference type="InterPro" id="IPR004046">
    <property type="entry name" value="GST_C"/>
</dbReference>
<reference evidence="3 4" key="1">
    <citation type="submission" date="2020-01" db="EMBL/GenBank/DDBJ databases">
        <title>Genomes of bacteria type strains.</title>
        <authorList>
            <person name="Chen J."/>
            <person name="Zhu S."/>
            <person name="Yang J."/>
        </authorList>
    </citation>
    <scope>NUCLEOTIDE SEQUENCE [LARGE SCALE GENOMIC DNA]</scope>
    <source>
        <strain evidence="3 4">DSM 16655</strain>
    </source>
</reference>
<name>A0ABT1CP16_9HYPH</name>
<dbReference type="InterPro" id="IPR050983">
    <property type="entry name" value="GST_Omega/HSP26"/>
</dbReference>